<proteinExistence type="predicted"/>
<dbReference type="InterPro" id="IPR012347">
    <property type="entry name" value="Ferritin-like"/>
</dbReference>
<evidence type="ECO:0000313" key="5">
    <source>
        <dbReference type="Proteomes" id="UP000222310"/>
    </source>
</evidence>
<evidence type="ECO:0000259" key="3">
    <source>
        <dbReference type="Pfam" id="PF03713"/>
    </source>
</evidence>
<feature type="region of interest" description="Disordered" evidence="1">
    <location>
        <begin position="30"/>
        <end position="51"/>
    </location>
</feature>
<feature type="chain" id="PRO_5040343628" description="DUF305 domain-containing protein" evidence="2">
    <location>
        <begin position="21"/>
        <end position="226"/>
    </location>
</feature>
<gene>
    <name evidence="4" type="ORF">VF08_18755</name>
</gene>
<dbReference type="AlphaFoldDB" id="A0A9Q5ZAS5"/>
<dbReference type="Pfam" id="PF03713">
    <property type="entry name" value="DUF305"/>
    <property type="match status" value="1"/>
</dbReference>
<evidence type="ECO:0000256" key="2">
    <source>
        <dbReference type="SAM" id="SignalP"/>
    </source>
</evidence>
<protein>
    <recommendedName>
        <fullName evidence="3">DUF305 domain-containing protein</fullName>
    </recommendedName>
</protein>
<organism evidence="4 5">
    <name type="scientific">Nostoc linckia z8</name>
    <dbReference type="NCBI Taxonomy" id="1628746"/>
    <lineage>
        <taxon>Bacteria</taxon>
        <taxon>Bacillati</taxon>
        <taxon>Cyanobacteriota</taxon>
        <taxon>Cyanophyceae</taxon>
        <taxon>Nostocales</taxon>
        <taxon>Nostocaceae</taxon>
        <taxon>Nostoc</taxon>
    </lineage>
</organism>
<comment type="caution">
    <text evidence="4">The sequence shown here is derived from an EMBL/GenBank/DDBJ whole genome shotgun (WGS) entry which is preliminary data.</text>
</comment>
<dbReference type="PANTHER" id="PTHR36933">
    <property type="entry name" value="SLL0788 PROTEIN"/>
    <property type="match status" value="1"/>
</dbReference>
<dbReference type="RefSeq" id="WP_099068819.1">
    <property type="nucleotide sequence ID" value="NZ_LAHD01000053.1"/>
</dbReference>
<dbReference type="Proteomes" id="UP000222310">
    <property type="component" value="Unassembled WGS sequence"/>
</dbReference>
<dbReference type="GeneID" id="57092563"/>
<accession>A0A9Q5ZAS5</accession>
<sequence length="226" mass="25461">MNNRTLIYSLIGLLTSSTLAGLLITNKTQAQAPNSQHNTHHPASKTTPSQRGMMTEVDQHFIEMMIPHHQKAVEMADLALTLAKHPEIKKLALAIKTDQNREIKQMRTWYKAWYGKDVPAVAMNNGTMMGMGQNRGQGMNQGMMQMSMHPGMRGMDVDLGALKNAQNFDLEFISQMIPHHQMAVMMAQMVANSATKPEIRNLAQSIIKTQTAEIGQMRQWYQAWNL</sequence>
<reference evidence="4 5" key="1">
    <citation type="submission" date="2015-02" db="EMBL/GenBank/DDBJ databases">
        <title>Nostoc linckia genome annotation.</title>
        <authorList>
            <person name="Zhou Z."/>
        </authorList>
    </citation>
    <scope>NUCLEOTIDE SEQUENCE [LARGE SCALE GENOMIC DNA]</scope>
    <source>
        <strain evidence="5">z8</strain>
    </source>
</reference>
<dbReference type="EMBL" id="LAHD01000053">
    <property type="protein sequence ID" value="PHK02469.1"/>
    <property type="molecule type" value="Genomic_DNA"/>
</dbReference>
<feature type="signal peptide" evidence="2">
    <location>
        <begin position="1"/>
        <end position="20"/>
    </location>
</feature>
<evidence type="ECO:0000256" key="1">
    <source>
        <dbReference type="SAM" id="MobiDB-lite"/>
    </source>
</evidence>
<keyword evidence="2" id="KW-0732">Signal</keyword>
<name>A0A9Q5ZAS5_NOSLI</name>
<dbReference type="PANTHER" id="PTHR36933:SF1">
    <property type="entry name" value="SLL0788 PROTEIN"/>
    <property type="match status" value="1"/>
</dbReference>
<dbReference type="InterPro" id="IPR005183">
    <property type="entry name" value="DUF305_CopM-like"/>
</dbReference>
<dbReference type="Gene3D" id="1.20.1260.10">
    <property type="match status" value="1"/>
</dbReference>
<feature type="domain" description="DUF305" evidence="3">
    <location>
        <begin position="58"/>
        <end position="221"/>
    </location>
</feature>
<evidence type="ECO:0000313" key="4">
    <source>
        <dbReference type="EMBL" id="PHK02469.1"/>
    </source>
</evidence>